<name>A0AA38BX30_TAXCH</name>
<dbReference type="OMA" id="VICKIMG"/>
<evidence type="ECO:0000259" key="3">
    <source>
        <dbReference type="Pfam" id="PF23282"/>
    </source>
</evidence>
<keyword evidence="1" id="KW-0433">Leucine-rich repeat</keyword>
<dbReference type="InterPro" id="IPR032675">
    <property type="entry name" value="LRR_dom_sf"/>
</dbReference>
<dbReference type="InterPro" id="IPR027417">
    <property type="entry name" value="P-loop_NTPase"/>
</dbReference>
<evidence type="ECO:0000313" key="5">
    <source>
        <dbReference type="Proteomes" id="UP000824469"/>
    </source>
</evidence>
<dbReference type="Gene3D" id="3.80.10.10">
    <property type="entry name" value="Ribonuclease Inhibitor"/>
    <property type="match status" value="1"/>
</dbReference>
<comment type="caution">
    <text evidence="4">The sequence shown here is derived from an EMBL/GenBank/DDBJ whole genome shotgun (WGS) entry which is preliminary data.</text>
</comment>
<sequence>PCDCKDIVSAVLKEVERKRPVYVAKYPVGLHNLAQDFERRCLDELAGDFERHCGLNEEAKDNCRAVGIFGMGGSGKTTLSKHLFNIYKSKYDQLCFLYDVREASAKGEITSLQAKLIKDIFNEPPPKFQCTEEGRSHIEDRLERSSVLNFLIIVDDIDHEKQLDALLIMDMLKKFSSSLVIVTTRDARVLIRSEITIGYHLRGMDRDDARELFCWHAFKNSFPATGFEVMVEDFVNVCGGLPLSLQVLGSHVCRVDRAYWHLELEKVRTALPGDVKERLKISFDGLDRVEKQIFMDIACFFIKEAKGIALTIWKGCGWSSAEHALQTLKDKCLVETEPRWYFDDELQLGMHDHIRDLGRETEDEMSSPTRLWRPQSLKALELKGFQTILAQSNNKRCFQRIFDSTMDAKITYFLGNSEDCSDTSGSLLWLDINFCGHTHASTPPWIPLKKLQFLRLENGHLKRLWQSDVQGPSSLKELHIYQISLEELPDSMANLTEVDLNVVKSLKSLVLIDCRNLKCVLGIRDLTNLEGLKIIRCSELEELPFLCHASCLENVEIEECKKLKCLKLDGSNLQK</sequence>
<dbReference type="SUPFAM" id="SSF52540">
    <property type="entry name" value="P-loop containing nucleoside triphosphate hydrolases"/>
    <property type="match status" value="1"/>
</dbReference>
<dbReference type="PANTHER" id="PTHR11017">
    <property type="entry name" value="LEUCINE-RICH REPEAT-CONTAINING PROTEIN"/>
    <property type="match status" value="1"/>
</dbReference>
<dbReference type="Proteomes" id="UP000824469">
    <property type="component" value="Unassembled WGS sequence"/>
</dbReference>
<dbReference type="GO" id="GO:0006952">
    <property type="term" value="P:defense response"/>
    <property type="evidence" value="ECO:0007669"/>
    <property type="project" value="InterPro"/>
</dbReference>
<gene>
    <name evidence="4" type="ORF">KI387_033063</name>
</gene>
<reference evidence="4 5" key="1">
    <citation type="journal article" date="2021" name="Nat. Plants">
        <title>The Taxus genome provides insights into paclitaxel biosynthesis.</title>
        <authorList>
            <person name="Xiong X."/>
            <person name="Gou J."/>
            <person name="Liao Q."/>
            <person name="Li Y."/>
            <person name="Zhou Q."/>
            <person name="Bi G."/>
            <person name="Li C."/>
            <person name="Du R."/>
            <person name="Wang X."/>
            <person name="Sun T."/>
            <person name="Guo L."/>
            <person name="Liang H."/>
            <person name="Lu P."/>
            <person name="Wu Y."/>
            <person name="Zhang Z."/>
            <person name="Ro D.K."/>
            <person name="Shang Y."/>
            <person name="Huang S."/>
            <person name="Yan J."/>
        </authorList>
    </citation>
    <scope>NUCLEOTIDE SEQUENCE [LARGE SCALE GENOMIC DNA]</scope>
    <source>
        <strain evidence="4">Ta-2019</strain>
    </source>
</reference>
<dbReference type="EMBL" id="JAHRHJ020003813">
    <property type="protein sequence ID" value="KAH9288946.1"/>
    <property type="molecule type" value="Genomic_DNA"/>
</dbReference>
<evidence type="ECO:0000256" key="1">
    <source>
        <dbReference type="ARBA" id="ARBA00022614"/>
    </source>
</evidence>
<dbReference type="InterPro" id="IPR044974">
    <property type="entry name" value="Disease_R_plants"/>
</dbReference>
<keyword evidence="5" id="KW-1185">Reference proteome</keyword>
<protein>
    <recommendedName>
        <fullName evidence="6">NB-ARC domain-containing protein</fullName>
    </recommendedName>
</protein>
<dbReference type="Pfam" id="PF00931">
    <property type="entry name" value="NB-ARC"/>
    <property type="match status" value="1"/>
</dbReference>
<feature type="non-terminal residue" evidence="4">
    <location>
        <position position="1"/>
    </location>
</feature>
<dbReference type="InterPro" id="IPR058192">
    <property type="entry name" value="WHD_ROQ1-like"/>
</dbReference>
<dbReference type="Pfam" id="PF23282">
    <property type="entry name" value="WHD_ROQ1"/>
    <property type="match status" value="1"/>
</dbReference>
<evidence type="ECO:0000313" key="4">
    <source>
        <dbReference type="EMBL" id="KAH9288946.1"/>
    </source>
</evidence>
<feature type="non-terminal residue" evidence="4">
    <location>
        <position position="575"/>
    </location>
</feature>
<evidence type="ECO:0008006" key="6">
    <source>
        <dbReference type="Google" id="ProtNLM"/>
    </source>
</evidence>
<dbReference type="Gene3D" id="1.10.8.430">
    <property type="entry name" value="Helical domain of apoptotic protease-activating factors"/>
    <property type="match status" value="1"/>
</dbReference>
<feature type="domain" description="NB-ARC" evidence="2">
    <location>
        <begin position="60"/>
        <end position="220"/>
    </location>
</feature>
<feature type="domain" description="Disease resistance protein Roq1-like winged-helix" evidence="3">
    <location>
        <begin position="290"/>
        <end position="361"/>
    </location>
</feature>
<evidence type="ECO:0000259" key="2">
    <source>
        <dbReference type="Pfam" id="PF00931"/>
    </source>
</evidence>
<dbReference type="SUPFAM" id="SSF46785">
    <property type="entry name" value="Winged helix' DNA-binding domain"/>
    <property type="match status" value="1"/>
</dbReference>
<dbReference type="PANTHER" id="PTHR11017:SF385">
    <property type="entry name" value="DISEASE RESISTANCE PROTEIN (TIR-NBS-LRR CLASS)-RELATED"/>
    <property type="match status" value="1"/>
</dbReference>
<dbReference type="GO" id="GO:0043531">
    <property type="term" value="F:ADP binding"/>
    <property type="evidence" value="ECO:0007669"/>
    <property type="project" value="InterPro"/>
</dbReference>
<dbReference type="InterPro" id="IPR002182">
    <property type="entry name" value="NB-ARC"/>
</dbReference>
<dbReference type="Gene3D" id="3.40.50.300">
    <property type="entry name" value="P-loop containing nucleotide triphosphate hydrolases"/>
    <property type="match status" value="1"/>
</dbReference>
<dbReference type="InterPro" id="IPR042197">
    <property type="entry name" value="Apaf_helical"/>
</dbReference>
<dbReference type="PRINTS" id="PR00364">
    <property type="entry name" value="DISEASERSIST"/>
</dbReference>
<organism evidence="4 5">
    <name type="scientific">Taxus chinensis</name>
    <name type="common">Chinese yew</name>
    <name type="synonym">Taxus wallichiana var. chinensis</name>
    <dbReference type="NCBI Taxonomy" id="29808"/>
    <lineage>
        <taxon>Eukaryota</taxon>
        <taxon>Viridiplantae</taxon>
        <taxon>Streptophyta</taxon>
        <taxon>Embryophyta</taxon>
        <taxon>Tracheophyta</taxon>
        <taxon>Spermatophyta</taxon>
        <taxon>Pinopsida</taxon>
        <taxon>Pinidae</taxon>
        <taxon>Conifers II</taxon>
        <taxon>Cupressales</taxon>
        <taxon>Taxaceae</taxon>
        <taxon>Taxus</taxon>
    </lineage>
</organism>
<proteinExistence type="predicted"/>
<dbReference type="SUPFAM" id="SSF52058">
    <property type="entry name" value="L domain-like"/>
    <property type="match status" value="1"/>
</dbReference>
<dbReference type="AlphaFoldDB" id="A0AA38BX30"/>
<accession>A0AA38BX30</accession>
<dbReference type="InterPro" id="IPR036390">
    <property type="entry name" value="WH_DNA-bd_sf"/>
</dbReference>